<organism evidence="1 2">
    <name type="scientific">Paraburkholderia rhynchosiae</name>
    <dbReference type="NCBI Taxonomy" id="487049"/>
    <lineage>
        <taxon>Bacteria</taxon>
        <taxon>Pseudomonadati</taxon>
        <taxon>Pseudomonadota</taxon>
        <taxon>Betaproteobacteria</taxon>
        <taxon>Burkholderiales</taxon>
        <taxon>Burkholderiaceae</taxon>
        <taxon>Paraburkholderia</taxon>
    </lineage>
</organism>
<proteinExistence type="predicted"/>
<dbReference type="EMBL" id="JAQQDW010000113">
    <property type="protein sequence ID" value="MFM0108365.1"/>
    <property type="molecule type" value="Genomic_DNA"/>
</dbReference>
<name>A0ACC7NLF4_9BURK</name>
<keyword evidence="2" id="KW-1185">Reference proteome</keyword>
<comment type="caution">
    <text evidence="1">The sequence shown here is derived from an EMBL/GenBank/DDBJ whole genome shotgun (WGS) entry which is preliminary data.</text>
</comment>
<dbReference type="Proteomes" id="UP001629235">
    <property type="component" value="Unassembled WGS sequence"/>
</dbReference>
<reference evidence="1 2" key="1">
    <citation type="journal article" date="2024" name="Chem. Sci.">
        <title>Discovery of megapolipeptins by genome mining of a Burkholderiales bacteria collection.</title>
        <authorList>
            <person name="Paulo B.S."/>
            <person name="Recchia M.J.J."/>
            <person name="Lee S."/>
            <person name="Fergusson C.H."/>
            <person name="Romanowski S.B."/>
            <person name="Hernandez A."/>
            <person name="Krull N."/>
            <person name="Liu D.Y."/>
            <person name="Cavanagh H."/>
            <person name="Bos A."/>
            <person name="Gray C.A."/>
            <person name="Murphy B.T."/>
            <person name="Linington R.G."/>
            <person name="Eustaquio A.S."/>
        </authorList>
    </citation>
    <scope>NUCLEOTIDE SEQUENCE [LARGE SCALE GENOMIC DNA]</scope>
    <source>
        <strain evidence="1 2">RL18-126-BIB-B</strain>
    </source>
</reference>
<accession>A0ACC7NLF4</accession>
<evidence type="ECO:0000313" key="1">
    <source>
        <dbReference type="EMBL" id="MFM0108365.1"/>
    </source>
</evidence>
<sequence length="164" mass="16994">MSAQPLFSHPFCVALPLGHRMATQERVSWRELVGDALVVLDDDPGASASIDHALMAHAVQFGVVQDLGHAAAVARMVEAGLGLGIASATALGGVGADRVAIRPLHPEVHRMTMLVRRKNRSLQPGAATVWAQCTAFAQGVDITARPALTTPAITPVSASPGAPV</sequence>
<gene>
    <name evidence="1" type="ORF">PQR01_34275</name>
</gene>
<protein>
    <submittedName>
        <fullName evidence="1">LysR substrate-binding domain-containing protein</fullName>
    </submittedName>
</protein>
<evidence type="ECO:0000313" key="2">
    <source>
        <dbReference type="Proteomes" id="UP001629235"/>
    </source>
</evidence>